<protein>
    <submittedName>
        <fullName evidence="1">Uncharacterized protein</fullName>
    </submittedName>
</protein>
<gene>
    <name evidence="1" type="ORF">B0A50_02179</name>
</gene>
<evidence type="ECO:0000313" key="2">
    <source>
        <dbReference type="Proteomes" id="UP000308549"/>
    </source>
</evidence>
<evidence type="ECO:0000313" key="1">
    <source>
        <dbReference type="EMBL" id="TKA31334.1"/>
    </source>
</evidence>
<reference evidence="1 2" key="1">
    <citation type="submission" date="2017-03" db="EMBL/GenBank/DDBJ databases">
        <title>Genomes of endolithic fungi from Antarctica.</title>
        <authorList>
            <person name="Coleine C."/>
            <person name="Masonjones S."/>
            <person name="Stajich J.E."/>
        </authorList>
    </citation>
    <scope>NUCLEOTIDE SEQUENCE [LARGE SCALE GENOMIC DNA]</scope>
    <source>
        <strain evidence="1 2">CCFEE 6315</strain>
    </source>
</reference>
<keyword evidence="2" id="KW-1185">Reference proteome</keyword>
<comment type="caution">
    <text evidence="1">The sequence shown here is derived from an EMBL/GenBank/DDBJ whole genome shotgun (WGS) entry which is preliminary data.</text>
</comment>
<dbReference type="AlphaFoldDB" id="A0A4U0U8B9"/>
<sequence>MGSPDNEGGRIVAFRPPSRDALELAEAARGDEGVPGVVGAADTQCDVGEDGTGEVMVLARLWYWRGYGTGEVMF</sequence>
<proteinExistence type="predicted"/>
<name>A0A4U0U8B9_9PEZI</name>
<accession>A0A4U0U8B9</accession>
<dbReference type="Proteomes" id="UP000308549">
    <property type="component" value="Unassembled WGS sequence"/>
</dbReference>
<dbReference type="EMBL" id="NAJL01000008">
    <property type="protein sequence ID" value="TKA31334.1"/>
    <property type="molecule type" value="Genomic_DNA"/>
</dbReference>
<organism evidence="1 2">
    <name type="scientific">Salinomyces thailandicus</name>
    <dbReference type="NCBI Taxonomy" id="706561"/>
    <lineage>
        <taxon>Eukaryota</taxon>
        <taxon>Fungi</taxon>
        <taxon>Dikarya</taxon>
        <taxon>Ascomycota</taxon>
        <taxon>Pezizomycotina</taxon>
        <taxon>Dothideomycetes</taxon>
        <taxon>Dothideomycetidae</taxon>
        <taxon>Mycosphaerellales</taxon>
        <taxon>Teratosphaeriaceae</taxon>
        <taxon>Salinomyces</taxon>
    </lineage>
</organism>